<organism evidence="1 2">
    <name type="scientific">Eilatimonas milleporae</name>
    <dbReference type="NCBI Taxonomy" id="911205"/>
    <lineage>
        <taxon>Bacteria</taxon>
        <taxon>Pseudomonadati</taxon>
        <taxon>Pseudomonadota</taxon>
        <taxon>Alphaproteobacteria</taxon>
        <taxon>Kordiimonadales</taxon>
        <taxon>Kordiimonadaceae</taxon>
        <taxon>Eilatimonas</taxon>
    </lineage>
</organism>
<evidence type="ECO:0000313" key="1">
    <source>
        <dbReference type="EMBL" id="RMB08549.1"/>
    </source>
</evidence>
<accession>A0A3M0CNT8</accession>
<dbReference type="InterPro" id="IPR019225">
    <property type="entry name" value="DUF2155"/>
</dbReference>
<dbReference type="EMBL" id="REFR01000010">
    <property type="protein sequence ID" value="RMB08549.1"/>
    <property type="molecule type" value="Genomic_DNA"/>
</dbReference>
<sequence>MPRAQSDGPEAPTLEDRPSVFLRALDKITARITEIDIPVGEERRFGSLAISVRYCRTRPPIEPPETYAYLDIFEIRGQDRMPVFSGWMVASSPALNPLEHPVYDVWVIRCSTDAPFVPAGSR</sequence>
<dbReference type="RefSeq" id="WP_211332110.1">
    <property type="nucleotide sequence ID" value="NZ_REFR01000010.1"/>
</dbReference>
<gene>
    <name evidence="1" type="ORF">BXY39_1184</name>
</gene>
<evidence type="ECO:0000313" key="2">
    <source>
        <dbReference type="Proteomes" id="UP000271227"/>
    </source>
</evidence>
<comment type="caution">
    <text evidence="1">The sequence shown here is derived from an EMBL/GenBank/DDBJ whole genome shotgun (WGS) entry which is preliminary data.</text>
</comment>
<protein>
    <recommendedName>
        <fullName evidence="3">DUF2155 domain-containing protein</fullName>
    </recommendedName>
</protein>
<dbReference type="InParanoid" id="A0A3M0CNT8"/>
<dbReference type="Pfam" id="PF09923">
    <property type="entry name" value="DUF2155"/>
    <property type="match status" value="1"/>
</dbReference>
<proteinExistence type="predicted"/>
<keyword evidence="2" id="KW-1185">Reference proteome</keyword>
<evidence type="ECO:0008006" key="3">
    <source>
        <dbReference type="Google" id="ProtNLM"/>
    </source>
</evidence>
<dbReference type="AlphaFoldDB" id="A0A3M0CNT8"/>
<reference evidence="1 2" key="1">
    <citation type="submission" date="2018-10" db="EMBL/GenBank/DDBJ databases">
        <title>Genomic Encyclopedia of Archaeal and Bacterial Type Strains, Phase II (KMG-II): from individual species to whole genera.</title>
        <authorList>
            <person name="Goeker M."/>
        </authorList>
    </citation>
    <scope>NUCLEOTIDE SEQUENCE [LARGE SCALE GENOMIC DNA]</scope>
    <source>
        <strain evidence="1 2">DSM 25217</strain>
    </source>
</reference>
<dbReference type="Proteomes" id="UP000271227">
    <property type="component" value="Unassembled WGS sequence"/>
</dbReference>
<name>A0A3M0CNT8_9PROT</name>